<keyword evidence="4" id="KW-1185">Reference proteome</keyword>
<evidence type="ECO:0000313" key="4">
    <source>
        <dbReference type="Proteomes" id="UP000054270"/>
    </source>
</evidence>
<organism evidence="3 4">
    <name type="scientific">Hypholoma sublateritium (strain FD-334 SS-4)</name>
    <dbReference type="NCBI Taxonomy" id="945553"/>
    <lineage>
        <taxon>Eukaryota</taxon>
        <taxon>Fungi</taxon>
        <taxon>Dikarya</taxon>
        <taxon>Basidiomycota</taxon>
        <taxon>Agaricomycotina</taxon>
        <taxon>Agaricomycetes</taxon>
        <taxon>Agaricomycetidae</taxon>
        <taxon>Agaricales</taxon>
        <taxon>Agaricineae</taxon>
        <taxon>Strophariaceae</taxon>
        <taxon>Hypholoma</taxon>
    </lineage>
</organism>
<dbReference type="AlphaFoldDB" id="A0A0D2Q9W2"/>
<protein>
    <submittedName>
        <fullName evidence="3">Uncharacterized protein</fullName>
    </submittedName>
</protein>
<proteinExistence type="predicted"/>
<dbReference type="Proteomes" id="UP000054270">
    <property type="component" value="Unassembled WGS sequence"/>
</dbReference>
<feature type="region of interest" description="Disordered" evidence="1">
    <location>
        <begin position="446"/>
        <end position="469"/>
    </location>
</feature>
<evidence type="ECO:0000256" key="1">
    <source>
        <dbReference type="SAM" id="MobiDB-lite"/>
    </source>
</evidence>
<reference evidence="4" key="1">
    <citation type="submission" date="2014-04" db="EMBL/GenBank/DDBJ databases">
        <title>Evolutionary Origins and Diversification of the Mycorrhizal Mutualists.</title>
        <authorList>
            <consortium name="DOE Joint Genome Institute"/>
            <consortium name="Mycorrhizal Genomics Consortium"/>
            <person name="Kohler A."/>
            <person name="Kuo A."/>
            <person name="Nagy L.G."/>
            <person name="Floudas D."/>
            <person name="Copeland A."/>
            <person name="Barry K.W."/>
            <person name="Cichocki N."/>
            <person name="Veneault-Fourrey C."/>
            <person name="LaButti K."/>
            <person name="Lindquist E.A."/>
            <person name="Lipzen A."/>
            <person name="Lundell T."/>
            <person name="Morin E."/>
            <person name="Murat C."/>
            <person name="Riley R."/>
            <person name="Ohm R."/>
            <person name="Sun H."/>
            <person name="Tunlid A."/>
            <person name="Henrissat B."/>
            <person name="Grigoriev I.V."/>
            <person name="Hibbett D.S."/>
            <person name="Martin F."/>
        </authorList>
    </citation>
    <scope>NUCLEOTIDE SEQUENCE [LARGE SCALE GENOMIC DNA]</scope>
    <source>
        <strain evidence="4">FD-334 SS-4</strain>
    </source>
</reference>
<evidence type="ECO:0000313" key="3">
    <source>
        <dbReference type="EMBL" id="KJA28445.1"/>
    </source>
</evidence>
<name>A0A0D2Q9W2_HYPSF</name>
<keyword evidence="2" id="KW-0472">Membrane</keyword>
<feature type="compositionally biased region" description="Polar residues" evidence="1">
    <location>
        <begin position="446"/>
        <end position="455"/>
    </location>
</feature>
<accession>A0A0D2Q9W2</accession>
<keyword evidence="2" id="KW-0812">Transmembrane</keyword>
<sequence>MKENSDTNLSGLNMYFRPFQCSTYQSFPELATTVTATKEKDQNNYHQSSKAGCDDTQGYGSLVGRAQTNLFITESWLAAVFVLLLLIDIVCVAAEIVMVNNDVLTDVDAIANDCSAEENGSEGIRENVLGKLVIVLRSTLVFATSTSCVCETFKWSWTCPKIMVLEGSGIACVVGDVIALDVGSRTTEVVFVTIEADTEAVDAGESDCVAFNWVNENEDVFTDIVDVQALSLDPEINVASPTEDAEVVGTACCPDERMVTESIEDEFVRKSGVETVFSRVRVPEVTQESRTESVSQLELVDAEKEIYLTAVLRANKDFQTPFRYSTLRVKPYKSDDNSLEDNHSTTLRIWWRCSYGSEVQVSMFGTCSIGGRGWEGRIKIMLVGRSKDFRESIAFETLKVDLQAGSRRRRVEATLDTIHEDVTTQRHHPEHVGNSDIAAELQQFAVQTENPNSSPEEFDPKGRYNSGET</sequence>
<feature type="transmembrane region" description="Helical" evidence="2">
    <location>
        <begin position="75"/>
        <end position="99"/>
    </location>
</feature>
<evidence type="ECO:0000256" key="2">
    <source>
        <dbReference type="SAM" id="Phobius"/>
    </source>
</evidence>
<gene>
    <name evidence="3" type="ORF">HYPSUDRAFT_51251</name>
</gene>
<keyword evidence="2" id="KW-1133">Transmembrane helix</keyword>
<dbReference type="EMBL" id="KN817521">
    <property type="protein sequence ID" value="KJA28445.1"/>
    <property type="molecule type" value="Genomic_DNA"/>
</dbReference>